<dbReference type="InterPro" id="IPR001650">
    <property type="entry name" value="Helicase_C-like"/>
</dbReference>
<dbReference type="GO" id="GO:0016787">
    <property type="term" value="F:hydrolase activity"/>
    <property type="evidence" value="ECO:0007669"/>
    <property type="project" value="UniProtKB-KW"/>
</dbReference>
<evidence type="ECO:0000256" key="3">
    <source>
        <dbReference type="ARBA" id="ARBA00022806"/>
    </source>
</evidence>
<dbReference type="InterPro" id="IPR011545">
    <property type="entry name" value="DEAD/DEAH_box_helicase_dom"/>
</dbReference>
<evidence type="ECO:0000259" key="8">
    <source>
        <dbReference type="PROSITE" id="PS51192"/>
    </source>
</evidence>
<comment type="function">
    <text evidence="6">RNA helicase.</text>
</comment>
<gene>
    <name evidence="10" type="ORF">TSOC_010696</name>
</gene>
<dbReference type="PANTHER" id="PTHR24031">
    <property type="entry name" value="RNA HELICASE"/>
    <property type="match status" value="1"/>
</dbReference>
<keyword evidence="1 6" id="KW-0547">Nucleotide-binding</keyword>
<sequence>MAPRQAKGPKKFSELGCVSEQTLAVLTSQGFLTTTPVQEATIPLFCGHKDVAVDACTGSGKTLAFIVPVVERLRRLEEPLKAQQVGAIIISPTRELAKQIHGVAEPFVASVPHLTAMLLVGGTNGVGCCPQRRRHQQRRGGRGDGEAGAVHGARGALLCTDLAARGLDIPDVHWIVQIDPPQDPSAFVHRVGRTARMGRAGSALVFLLPGEESYVEFLRLRKVPLSEGTPLPPTEGPAVAPAAADAADADDDPPTTAPAKARSSNPASTSAAAAVAADAAACTSTSTPDVLRALRSAAERDRDVMEKAAKAFVTYIRGYKEHHCKFIFRLQDLNIGRLASGLGLLRLPKMPDLKRPAGMEHFIPSRLDPATVPYKDKAREKQRQQALLVRQQEAAARGSAGAKSALAERRKAQAAIDAAQAEARLPAAKRRKLQQIDEDASLNSEYSHSRDPSPRRHRRRTIAVVAQQLPTLLFFGSDQTRGPIVRQGVVSSAFILGTLDRAEGFGGIDTKAKWLKL</sequence>
<dbReference type="EC" id="3.6.4.13" evidence="6"/>
<dbReference type="PROSITE" id="PS51194">
    <property type="entry name" value="HELICASE_CTER"/>
    <property type="match status" value="1"/>
</dbReference>
<keyword evidence="5 6" id="KW-0694">RNA-binding</keyword>
<dbReference type="GO" id="GO:0003724">
    <property type="term" value="F:RNA helicase activity"/>
    <property type="evidence" value="ECO:0007669"/>
    <property type="project" value="UniProtKB-EC"/>
</dbReference>
<dbReference type="SMART" id="SM00487">
    <property type="entry name" value="DEXDc"/>
    <property type="match status" value="1"/>
</dbReference>
<dbReference type="AlphaFoldDB" id="A0A2J7ZSP0"/>
<dbReference type="Proteomes" id="UP000236333">
    <property type="component" value="Unassembled WGS sequence"/>
</dbReference>
<keyword evidence="11" id="KW-1185">Reference proteome</keyword>
<feature type="region of interest" description="Disordered" evidence="7">
    <location>
        <begin position="226"/>
        <end position="267"/>
    </location>
</feature>
<dbReference type="SMART" id="SM00490">
    <property type="entry name" value="HELICc"/>
    <property type="match status" value="1"/>
</dbReference>
<comment type="similarity">
    <text evidence="6">Belongs to the DEAD box helicase family.</text>
</comment>
<accession>A0A2J7ZSP0</accession>
<comment type="domain">
    <text evidence="6">The Q motif is unique to and characteristic of the DEAD box family of RNA helicases and controls ATP binding and hydrolysis.</text>
</comment>
<protein>
    <recommendedName>
        <fullName evidence="6">ATP-dependent RNA helicase</fullName>
        <ecNumber evidence="6">3.6.4.13</ecNumber>
    </recommendedName>
</protein>
<keyword evidence="4 6" id="KW-0067">ATP-binding</keyword>
<evidence type="ECO:0000256" key="4">
    <source>
        <dbReference type="ARBA" id="ARBA00022840"/>
    </source>
</evidence>
<feature type="domain" description="Helicase C-terminal" evidence="9">
    <location>
        <begin position="68"/>
        <end position="239"/>
    </location>
</feature>
<dbReference type="Pfam" id="PF13959">
    <property type="entry name" value="CTE_SPB4"/>
    <property type="match status" value="1"/>
</dbReference>
<evidence type="ECO:0000256" key="5">
    <source>
        <dbReference type="ARBA" id="ARBA00022884"/>
    </source>
</evidence>
<dbReference type="InterPro" id="IPR027417">
    <property type="entry name" value="P-loop_NTPase"/>
</dbReference>
<dbReference type="Pfam" id="PF00271">
    <property type="entry name" value="Helicase_C"/>
    <property type="match status" value="1"/>
</dbReference>
<dbReference type="SMART" id="SM01178">
    <property type="entry name" value="DUF4217"/>
    <property type="match status" value="1"/>
</dbReference>
<keyword evidence="3 6" id="KW-0347">Helicase</keyword>
<feature type="compositionally biased region" description="Low complexity" evidence="7">
    <location>
        <begin position="257"/>
        <end position="267"/>
    </location>
</feature>
<evidence type="ECO:0000313" key="10">
    <source>
        <dbReference type="EMBL" id="PNH03260.1"/>
    </source>
</evidence>
<dbReference type="CDD" id="cd18787">
    <property type="entry name" value="SF2_C_DEAD"/>
    <property type="match status" value="1"/>
</dbReference>
<comment type="caution">
    <text evidence="10">The sequence shown here is derived from an EMBL/GenBank/DDBJ whole genome shotgun (WGS) entry which is preliminary data.</text>
</comment>
<dbReference type="SUPFAM" id="SSF52540">
    <property type="entry name" value="P-loop containing nucleoside triphosphate hydrolases"/>
    <property type="match status" value="1"/>
</dbReference>
<organism evidence="10 11">
    <name type="scientific">Tetrabaena socialis</name>
    <dbReference type="NCBI Taxonomy" id="47790"/>
    <lineage>
        <taxon>Eukaryota</taxon>
        <taxon>Viridiplantae</taxon>
        <taxon>Chlorophyta</taxon>
        <taxon>core chlorophytes</taxon>
        <taxon>Chlorophyceae</taxon>
        <taxon>CS clade</taxon>
        <taxon>Chlamydomonadales</taxon>
        <taxon>Tetrabaenaceae</taxon>
        <taxon>Tetrabaena</taxon>
    </lineage>
</organism>
<dbReference type="EMBL" id="PGGS01000527">
    <property type="protein sequence ID" value="PNH03260.1"/>
    <property type="molecule type" value="Genomic_DNA"/>
</dbReference>
<evidence type="ECO:0000256" key="2">
    <source>
        <dbReference type="ARBA" id="ARBA00022801"/>
    </source>
</evidence>
<evidence type="ECO:0000259" key="9">
    <source>
        <dbReference type="PROSITE" id="PS51194"/>
    </source>
</evidence>
<evidence type="ECO:0000256" key="1">
    <source>
        <dbReference type="ARBA" id="ARBA00022741"/>
    </source>
</evidence>
<name>A0A2J7ZSP0_9CHLO</name>
<dbReference type="InterPro" id="IPR025313">
    <property type="entry name" value="SPB4-like_CTE"/>
</dbReference>
<dbReference type="PROSITE" id="PS51192">
    <property type="entry name" value="HELICASE_ATP_BIND_1"/>
    <property type="match status" value="1"/>
</dbReference>
<comment type="catalytic activity">
    <reaction evidence="6">
        <text>ATP + H2O = ADP + phosphate + H(+)</text>
        <dbReference type="Rhea" id="RHEA:13065"/>
        <dbReference type="ChEBI" id="CHEBI:15377"/>
        <dbReference type="ChEBI" id="CHEBI:15378"/>
        <dbReference type="ChEBI" id="CHEBI:30616"/>
        <dbReference type="ChEBI" id="CHEBI:43474"/>
        <dbReference type="ChEBI" id="CHEBI:456216"/>
        <dbReference type="EC" id="3.6.4.13"/>
    </reaction>
</comment>
<dbReference type="InterPro" id="IPR014001">
    <property type="entry name" value="Helicase_ATP-bd"/>
</dbReference>
<proteinExistence type="inferred from homology"/>
<dbReference type="Gene3D" id="3.40.50.300">
    <property type="entry name" value="P-loop containing nucleotide triphosphate hydrolases"/>
    <property type="match status" value="2"/>
</dbReference>
<evidence type="ECO:0000313" key="11">
    <source>
        <dbReference type="Proteomes" id="UP000236333"/>
    </source>
</evidence>
<feature type="domain" description="Helicase ATP-binding" evidence="8">
    <location>
        <begin position="42"/>
        <end position="107"/>
    </location>
</feature>
<evidence type="ECO:0000256" key="6">
    <source>
        <dbReference type="RuleBase" id="RU365068"/>
    </source>
</evidence>
<dbReference type="OrthoDB" id="7396459at2759"/>
<reference evidence="10 11" key="1">
    <citation type="journal article" date="2017" name="Mol. Biol. Evol.">
        <title>The 4-celled Tetrabaena socialis nuclear genome reveals the essential components for genetic control of cell number at the origin of multicellularity in the volvocine lineage.</title>
        <authorList>
            <person name="Featherston J."/>
            <person name="Arakaki Y."/>
            <person name="Hanschen E.R."/>
            <person name="Ferris P.J."/>
            <person name="Michod R.E."/>
            <person name="Olson B.J.S.C."/>
            <person name="Nozaki H."/>
            <person name="Durand P.M."/>
        </authorList>
    </citation>
    <scope>NUCLEOTIDE SEQUENCE [LARGE SCALE GENOMIC DNA]</scope>
    <source>
        <strain evidence="10 11">NIES-571</strain>
    </source>
</reference>
<keyword evidence="2 6" id="KW-0378">Hydrolase</keyword>
<dbReference type="GO" id="GO:0005524">
    <property type="term" value="F:ATP binding"/>
    <property type="evidence" value="ECO:0007669"/>
    <property type="project" value="UniProtKB-UniRule"/>
</dbReference>
<feature type="region of interest" description="Disordered" evidence="7">
    <location>
        <begin position="426"/>
        <end position="458"/>
    </location>
</feature>
<dbReference type="GO" id="GO:0003723">
    <property type="term" value="F:RNA binding"/>
    <property type="evidence" value="ECO:0007669"/>
    <property type="project" value="UniProtKB-UniRule"/>
</dbReference>
<evidence type="ECO:0000256" key="7">
    <source>
        <dbReference type="SAM" id="MobiDB-lite"/>
    </source>
</evidence>
<feature type="compositionally biased region" description="Low complexity" evidence="7">
    <location>
        <begin position="237"/>
        <end position="246"/>
    </location>
</feature>
<dbReference type="Pfam" id="PF00270">
    <property type="entry name" value="DEAD"/>
    <property type="match status" value="1"/>
</dbReference>